<feature type="signal peptide" evidence="2">
    <location>
        <begin position="1"/>
        <end position="22"/>
    </location>
</feature>
<proteinExistence type="predicted"/>
<feature type="region of interest" description="Disordered" evidence="1">
    <location>
        <begin position="36"/>
        <end position="64"/>
    </location>
</feature>
<evidence type="ECO:0000313" key="4">
    <source>
        <dbReference type="Proteomes" id="UP000693970"/>
    </source>
</evidence>
<feature type="chain" id="PRO_5039905558" evidence="2">
    <location>
        <begin position="23"/>
        <end position="138"/>
    </location>
</feature>
<organism evidence="3 4">
    <name type="scientific">Nitzschia inconspicua</name>
    <dbReference type="NCBI Taxonomy" id="303405"/>
    <lineage>
        <taxon>Eukaryota</taxon>
        <taxon>Sar</taxon>
        <taxon>Stramenopiles</taxon>
        <taxon>Ochrophyta</taxon>
        <taxon>Bacillariophyta</taxon>
        <taxon>Bacillariophyceae</taxon>
        <taxon>Bacillariophycidae</taxon>
        <taxon>Bacillariales</taxon>
        <taxon>Bacillariaceae</taxon>
        <taxon>Nitzschia</taxon>
    </lineage>
</organism>
<evidence type="ECO:0000313" key="3">
    <source>
        <dbReference type="EMBL" id="KAG7344927.1"/>
    </source>
</evidence>
<evidence type="ECO:0000256" key="1">
    <source>
        <dbReference type="SAM" id="MobiDB-lite"/>
    </source>
</evidence>
<sequence length="138" mass="15027">MRLTTFFVNALLIIASSHDSEARLIGTRWSTSNEVSSNAATNNAEAVPAMSKDNDTKPGQRPEHKSILTGTLFATFFNVENENSDDECYDCCCDRDVVCNAHGKSEATWCQENGCNNGATCESKGYTCPSYDCETSTS</sequence>
<protein>
    <submittedName>
        <fullName evidence="3">Uncharacterized protein</fullName>
    </submittedName>
</protein>
<evidence type="ECO:0000256" key="2">
    <source>
        <dbReference type="SAM" id="SignalP"/>
    </source>
</evidence>
<reference evidence="3" key="1">
    <citation type="journal article" date="2021" name="Sci. Rep.">
        <title>Diploid genomic architecture of Nitzschia inconspicua, an elite biomass production diatom.</title>
        <authorList>
            <person name="Oliver A."/>
            <person name="Podell S."/>
            <person name="Pinowska A."/>
            <person name="Traller J.C."/>
            <person name="Smith S.R."/>
            <person name="McClure R."/>
            <person name="Beliaev A."/>
            <person name="Bohutskyi P."/>
            <person name="Hill E.A."/>
            <person name="Rabines A."/>
            <person name="Zheng H."/>
            <person name="Allen L.Z."/>
            <person name="Kuo A."/>
            <person name="Grigoriev I.V."/>
            <person name="Allen A.E."/>
            <person name="Hazlebeck D."/>
            <person name="Allen E.E."/>
        </authorList>
    </citation>
    <scope>NUCLEOTIDE SEQUENCE</scope>
    <source>
        <strain evidence="3">Hildebrandi</strain>
    </source>
</reference>
<dbReference type="Proteomes" id="UP000693970">
    <property type="component" value="Unassembled WGS sequence"/>
</dbReference>
<feature type="compositionally biased region" description="Basic and acidic residues" evidence="1">
    <location>
        <begin position="52"/>
        <end position="64"/>
    </location>
</feature>
<gene>
    <name evidence="3" type="ORF">IV203_032458</name>
</gene>
<dbReference type="EMBL" id="JAGRRH010000022">
    <property type="protein sequence ID" value="KAG7344927.1"/>
    <property type="molecule type" value="Genomic_DNA"/>
</dbReference>
<keyword evidence="4" id="KW-1185">Reference proteome</keyword>
<keyword evidence="2" id="KW-0732">Signal</keyword>
<name>A0A9K3KJJ8_9STRA</name>
<reference evidence="3" key="2">
    <citation type="submission" date="2021-04" db="EMBL/GenBank/DDBJ databases">
        <authorList>
            <person name="Podell S."/>
        </authorList>
    </citation>
    <scope>NUCLEOTIDE SEQUENCE</scope>
    <source>
        <strain evidence="3">Hildebrandi</strain>
    </source>
</reference>
<dbReference type="AlphaFoldDB" id="A0A9K3KJJ8"/>
<comment type="caution">
    <text evidence="3">The sequence shown here is derived from an EMBL/GenBank/DDBJ whole genome shotgun (WGS) entry which is preliminary data.</text>
</comment>
<accession>A0A9K3KJJ8</accession>